<evidence type="ECO:0000256" key="2">
    <source>
        <dbReference type="ARBA" id="ARBA00009810"/>
    </source>
</evidence>
<keyword evidence="4 14" id="KW-1134">Transmembrane beta strand</keyword>
<evidence type="ECO:0000256" key="13">
    <source>
        <dbReference type="ARBA" id="ARBA00023237"/>
    </source>
</evidence>
<evidence type="ECO:0000256" key="15">
    <source>
        <dbReference type="PROSITE-ProRule" id="PRU10144"/>
    </source>
</evidence>
<evidence type="ECO:0000256" key="7">
    <source>
        <dbReference type="ARBA" id="ARBA00022729"/>
    </source>
</evidence>
<evidence type="ECO:0000256" key="3">
    <source>
        <dbReference type="ARBA" id="ARBA00022448"/>
    </source>
</evidence>
<evidence type="ECO:0000256" key="14">
    <source>
        <dbReference type="PROSITE-ProRule" id="PRU01360"/>
    </source>
</evidence>
<dbReference type="GO" id="GO:0015891">
    <property type="term" value="P:siderophore transport"/>
    <property type="evidence" value="ECO:0007669"/>
    <property type="project" value="InterPro"/>
</dbReference>
<organism evidence="18 19">
    <name type="scientific">Paracoccus yeei</name>
    <dbReference type="NCBI Taxonomy" id="147645"/>
    <lineage>
        <taxon>Bacteria</taxon>
        <taxon>Pseudomonadati</taxon>
        <taxon>Pseudomonadota</taxon>
        <taxon>Alphaproteobacteria</taxon>
        <taxon>Rhodobacterales</taxon>
        <taxon>Paracoccaceae</taxon>
        <taxon>Paracoccus</taxon>
    </lineage>
</organism>
<evidence type="ECO:0000313" key="19">
    <source>
        <dbReference type="Proteomes" id="UP000191257"/>
    </source>
</evidence>
<name>A0A1V0GPD1_9RHOB</name>
<gene>
    <name evidence="18" type="ORF">A6J80_04275</name>
</gene>
<keyword evidence="8" id="KW-0408">Iron</keyword>
<dbReference type="InterPro" id="IPR039426">
    <property type="entry name" value="TonB-dep_rcpt-like"/>
</dbReference>
<dbReference type="Gene3D" id="3.55.50.30">
    <property type="match status" value="1"/>
</dbReference>
<dbReference type="GO" id="GO:0015344">
    <property type="term" value="F:siderophore uptake transmembrane transporter activity"/>
    <property type="evidence" value="ECO:0007669"/>
    <property type="project" value="TreeGrafter"/>
</dbReference>
<dbReference type="GO" id="GO:0038023">
    <property type="term" value="F:signaling receptor activity"/>
    <property type="evidence" value="ECO:0007669"/>
    <property type="project" value="InterPro"/>
</dbReference>
<evidence type="ECO:0000256" key="11">
    <source>
        <dbReference type="ARBA" id="ARBA00023136"/>
    </source>
</evidence>
<evidence type="ECO:0000256" key="12">
    <source>
        <dbReference type="ARBA" id="ARBA00023170"/>
    </source>
</evidence>
<dbReference type="PROSITE" id="PS01156">
    <property type="entry name" value="TONB_DEPENDENT_REC_2"/>
    <property type="match status" value="1"/>
</dbReference>
<dbReference type="RefSeq" id="WP_080620626.1">
    <property type="nucleotide sequence ID" value="NZ_CAWMZI010000001.1"/>
</dbReference>
<evidence type="ECO:0000256" key="16">
    <source>
        <dbReference type="RuleBase" id="RU003357"/>
    </source>
</evidence>
<dbReference type="Pfam" id="PF07715">
    <property type="entry name" value="Plug"/>
    <property type="match status" value="1"/>
</dbReference>
<dbReference type="CDD" id="cd01347">
    <property type="entry name" value="ligand_gated_channel"/>
    <property type="match status" value="1"/>
</dbReference>
<evidence type="ECO:0000256" key="8">
    <source>
        <dbReference type="ARBA" id="ARBA00023004"/>
    </source>
</evidence>
<evidence type="ECO:0000256" key="9">
    <source>
        <dbReference type="ARBA" id="ARBA00023065"/>
    </source>
</evidence>
<dbReference type="InterPro" id="IPR012910">
    <property type="entry name" value="Plug_dom"/>
</dbReference>
<keyword evidence="6 14" id="KW-0812">Transmembrane</keyword>
<evidence type="ECO:0000256" key="6">
    <source>
        <dbReference type="ARBA" id="ARBA00022692"/>
    </source>
</evidence>
<comment type="subcellular location">
    <subcellularLocation>
        <location evidence="1 14">Cell outer membrane</location>
        <topology evidence="1 14">Multi-pass membrane protein</topology>
    </subcellularLocation>
</comment>
<dbReference type="Pfam" id="PF07660">
    <property type="entry name" value="STN"/>
    <property type="match status" value="1"/>
</dbReference>
<dbReference type="InterPro" id="IPR010105">
    <property type="entry name" value="TonB_sidphr_rcpt"/>
</dbReference>
<dbReference type="AlphaFoldDB" id="A0A1V0GPD1"/>
<accession>A0A1V0GPD1</accession>
<dbReference type="Pfam" id="PF00593">
    <property type="entry name" value="TonB_dep_Rec_b-barrel"/>
    <property type="match status" value="1"/>
</dbReference>
<keyword evidence="12 18" id="KW-0675">Receptor</keyword>
<evidence type="ECO:0000256" key="4">
    <source>
        <dbReference type="ARBA" id="ARBA00022452"/>
    </source>
</evidence>
<dbReference type="InterPro" id="IPR011662">
    <property type="entry name" value="Secretin/TonB_short_N"/>
</dbReference>
<keyword evidence="11 14" id="KW-0472">Membrane</keyword>
<keyword evidence="7" id="KW-0732">Signal</keyword>
<dbReference type="PANTHER" id="PTHR32552:SF74">
    <property type="entry name" value="HYDROXAMATE SIDEROPHORE RECEPTOR FHUE"/>
    <property type="match status" value="1"/>
</dbReference>
<dbReference type="STRING" id="147645.A6J80_04275"/>
<dbReference type="PROSITE" id="PS52016">
    <property type="entry name" value="TONB_DEPENDENT_REC_3"/>
    <property type="match status" value="1"/>
</dbReference>
<proteinExistence type="inferred from homology"/>
<feature type="domain" description="Secretin/TonB short N-terminal" evidence="17">
    <location>
        <begin position="68"/>
        <end position="119"/>
    </location>
</feature>
<dbReference type="KEGG" id="pye:A6J80_04275"/>
<dbReference type="SUPFAM" id="SSF56935">
    <property type="entry name" value="Porins"/>
    <property type="match status" value="1"/>
</dbReference>
<dbReference type="Gene3D" id="2.170.130.10">
    <property type="entry name" value="TonB-dependent receptor, plug domain"/>
    <property type="match status" value="1"/>
</dbReference>
<keyword evidence="9" id="KW-0406">Ion transport</keyword>
<keyword evidence="10 16" id="KW-0798">TonB box</keyword>
<dbReference type="InterPro" id="IPR010917">
    <property type="entry name" value="TonB_rcpt_CS"/>
</dbReference>
<keyword evidence="3 14" id="KW-0813">Transport</keyword>
<dbReference type="NCBIfam" id="TIGR01783">
    <property type="entry name" value="TonB-siderophor"/>
    <property type="match status" value="1"/>
</dbReference>
<dbReference type="EMBL" id="CP020442">
    <property type="protein sequence ID" value="ARC35701.1"/>
    <property type="molecule type" value="Genomic_DNA"/>
</dbReference>
<dbReference type="InterPro" id="IPR036942">
    <property type="entry name" value="Beta-barrel_TonB_sf"/>
</dbReference>
<dbReference type="Proteomes" id="UP000191257">
    <property type="component" value="Chromosome"/>
</dbReference>
<reference evidence="18" key="1">
    <citation type="submission" date="2017-12" db="EMBL/GenBank/DDBJ databases">
        <title>FDA dAtabase for Regulatory Grade micrObial Sequences (FDA-ARGOS): Supporting development and validation of Infectious Disease Dx tests.</title>
        <authorList>
            <person name="Campos J."/>
            <person name="Goldberg B."/>
            <person name="Tallon L."/>
            <person name="Sadzewicz L."/>
            <person name="Sengamalay N."/>
            <person name="Ott S."/>
            <person name="Godinez A."/>
            <person name="Nagaraj S."/>
            <person name="Vyas G."/>
            <person name="Aluvathingal J."/>
            <person name="Nadendla S."/>
            <person name="Geyer C."/>
            <person name="Nandy P."/>
            <person name="Hobson J."/>
            <person name="Sichtig H."/>
        </authorList>
    </citation>
    <scope>NUCLEOTIDE SEQUENCE</scope>
    <source>
        <strain evidence="18">FDAARGOS_252</strain>
    </source>
</reference>
<dbReference type="InterPro" id="IPR037066">
    <property type="entry name" value="Plug_dom_sf"/>
</dbReference>
<evidence type="ECO:0000256" key="5">
    <source>
        <dbReference type="ARBA" id="ARBA00022496"/>
    </source>
</evidence>
<keyword evidence="19" id="KW-1185">Reference proteome</keyword>
<protein>
    <submittedName>
        <fullName evidence="18">TonB-dependent siderophore receptor</fullName>
    </submittedName>
</protein>
<sequence length="836" mass="91064">MNHLICAPAAAARALALSTGLATSRALLLGTALGAVLAAPALAQTRDYAIGPGRLSDVLARYAAASGVQLVYQPSDLAGRQSAGISGSYTVEQGFAVLLAGSGLRLQQAGPDSYVLVTPQPAGSAVPAADGSVVLDAVTLRAGGATTEGTGRYSTDAASIAGGVESLKELPQTVTVMTDAVLKDQNLTMMSEALVKAPGVVAITDASGNPEFRSRGFVIDNYQIDNLGTSYTSTFRPDFDMAIYDRLEVLRGAEGLFSAAGDPGGTINLVRKRPTDTRRSSVALAYGSWNNRRVEADIGGPITSDGRLRGRMIGVWQDRDYFYSPSDEEKQLLYGILEYDLTPSTTISAAISYQHQYGTRWSTGLPTYADGSQLDLPRDVALTADWAKRDTTTREFYLSAEHRFNDDWTLKLSAMRQRFDYDYMQLSVGGPVDPATGVFGDPDAFSEDAGNHSDGVDLNISGRFNAWGRDYKLTAGADWRRSDGKQIRNGFVTAFPDGALTVDDFPGLDLPAPVLTGATTGWPAFGAKQQGIYARLDMEVTDKAHVIVGGRYGNYKHREIEERYDEDGNLTFYNNSYRWRADGIFTPYAAVTYDVTPDWTAYASLTEIYRPQSNKAGPPENPTLLDPITGRNFELGAKGTMLNGALNVSAALYRIERKGEAVEDTRYDDEDGTFYLPLGKVVSQGLDLEVSGEVAPGWQVFAGYTWNHNKNENEDAIYSALTPRHMLKLWTDYTLPGELSKWTVGGGVTVKSKHANTGTYWSWAGDHWDQPRFEIKQGGYAVWDAYVNYQIDDRWNLALNVNNVFDKTYYATLGVPNGGSWYGEPRNATLTLRGQF</sequence>
<dbReference type="Gene3D" id="2.40.170.20">
    <property type="entry name" value="TonB-dependent receptor, beta-barrel domain"/>
    <property type="match status" value="1"/>
</dbReference>
<evidence type="ECO:0000256" key="1">
    <source>
        <dbReference type="ARBA" id="ARBA00004571"/>
    </source>
</evidence>
<comment type="similarity">
    <text evidence="2 14 16">Belongs to the TonB-dependent receptor family.</text>
</comment>
<dbReference type="InterPro" id="IPR000531">
    <property type="entry name" value="Beta-barrel_TonB"/>
</dbReference>
<dbReference type="SMART" id="SM00965">
    <property type="entry name" value="STN"/>
    <property type="match status" value="1"/>
</dbReference>
<dbReference type="PANTHER" id="PTHR32552">
    <property type="entry name" value="FERRICHROME IRON RECEPTOR-RELATED"/>
    <property type="match status" value="1"/>
</dbReference>
<feature type="short sequence motif" description="TonB C-terminal box" evidence="15">
    <location>
        <begin position="819"/>
        <end position="836"/>
    </location>
</feature>
<dbReference type="GO" id="GO:0009279">
    <property type="term" value="C:cell outer membrane"/>
    <property type="evidence" value="ECO:0007669"/>
    <property type="project" value="UniProtKB-SubCell"/>
</dbReference>
<keyword evidence="13 14" id="KW-0998">Cell outer membrane</keyword>
<evidence type="ECO:0000313" key="18">
    <source>
        <dbReference type="EMBL" id="ARC35701.1"/>
    </source>
</evidence>
<dbReference type="eggNOG" id="COG4773">
    <property type="taxonomic scope" value="Bacteria"/>
</dbReference>
<keyword evidence="5" id="KW-0410">Iron transport</keyword>
<evidence type="ECO:0000256" key="10">
    <source>
        <dbReference type="ARBA" id="ARBA00023077"/>
    </source>
</evidence>
<evidence type="ECO:0000259" key="17">
    <source>
        <dbReference type="SMART" id="SM00965"/>
    </source>
</evidence>